<sequence>MDYETKVKKEAERWSRSLEKRSSVLQRTSKRFQSSINQKIPDQIHNVVTESIRKMIEVSLTTSEYIRPVDLNTSMSFQEREQLVTERLDQYKKTAAFEGAGTGFGGFWLGAADFPLLLSIKMKFIFDAGQIYGLDVRKYEERVFLLHLFMLAFSSDEARENVRGKVLNWNHLDRKQKHMDWRTLQIEYRDTLDFVKLFQLIPGFGAVVGYVANGRMLEHLGETTMNACRLRLL</sequence>
<dbReference type="Pfam" id="PF12787">
    <property type="entry name" value="EcsC"/>
    <property type="match status" value="1"/>
</dbReference>
<keyword evidence="2" id="KW-1185">Reference proteome</keyword>
<evidence type="ECO:0000313" key="2">
    <source>
        <dbReference type="Proteomes" id="UP000192527"/>
    </source>
</evidence>
<gene>
    <name evidence="1" type="ORF">HM131_15110</name>
</gene>
<organism evidence="1 2">
    <name type="scientific">Halobacillus mangrovi</name>
    <dbReference type="NCBI Taxonomy" id="402384"/>
    <lineage>
        <taxon>Bacteria</taxon>
        <taxon>Bacillati</taxon>
        <taxon>Bacillota</taxon>
        <taxon>Bacilli</taxon>
        <taxon>Bacillales</taxon>
        <taxon>Bacillaceae</taxon>
        <taxon>Halobacillus</taxon>
    </lineage>
</organism>
<reference evidence="1 2" key="1">
    <citation type="submission" date="2017-04" db="EMBL/GenBank/DDBJ databases">
        <title>The whole genome sequencing and assembly of Halobacillus mangrovi strain.</title>
        <authorList>
            <person name="Lee S.-J."/>
            <person name="Park M.-K."/>
            <person name="Kim J.-Y."/>
            <person name="Lee Y.-J."/>
            <person name="Yi H."/>
            <person name="Bahn Y.-S."/>
            <person name="Kim J.F."/>
            <person name="Lee D.-W."/>
        </authorList>
    </citation>
    <scope>NUCLEOTIDE SEQUENCE [LARGE SCALE GENOMIC DNA]</scope>
    <source>
        <strain evidence="1 2">KTB 131</strain>
    </source>
</reference>
<proteinExistence type="predicted"/>
<name>A0A1W5ZXQ4_9BACI</name>
<dbReference type="RefSeq" id="WP_085030558.1">
    <property type="nucleotide sequence ID" value="NZ_CP020772.1"/>
</dbReference>
<dbReference type="PANTHER" id="PTHR41260">
    <property type="entry name" value="PROTEIN ECSC"/>
    <property type="match status" value="1"/>
</dbReference>
<dbReference type="Proteomes" id="UP000192527">
    <property type="component" value="Chromosome"/>
</dbReference>
<dbReference type="OrthoDB" id="1705901at2"/>
<evidence type="ECO:0000313" key="1">
    <source>
        <dbReference type="EMBL" id="ARI78098.1"/>
    </source>
</evidence>
<dbReference type="EMBL" id="CP020772">
    <property type="protein sequence ID" value="ARI78098.1"/>
    <property type="molecule type" value="Genomic_DNA"/>
</dbReference>
<dbReference type="STRING" id="402384.HM131_15110"/>
<dbReference type="InterPro" id="IPR024787">
    <property type="entry name" value="EcsC"/>
</dbReference>
<protein>
    <submittedName>
        <fullName evidence="1">ABC transporter-associated protein EcsC</fullName>
    </submittedName>
</protein>
<dbReference type="AlphaFoldDB" id="A0A1W5ZXQ4"/>
<dbReference type="PANTHER" id="PTHR41260:SF1">
    <property type="entry name" value="PROTEIN ECSC"/>
    <property type="match status" value="1"/>
</dbReference>
<dbReference type="KEGG" id="hmn:HM131_15110"/>
<accession>A0A1W5ZXQ4</accession>